<keyword evidence="2 6" id="KW-0812">Transmembrane</keyword>
<dbReference type="PANTHER" id="PTHR28304:SF1">
    <property type="entry name" value="PEROXISOMAL MEMBRANE PROTEIN PEX28"/>
    <property type="match status" value="1"/>
</dbReference>
<proteinExistence type="predicted"/>
<feature type="transmembrane region" description="Helical" evidence="6">
    <location>
        <begin position="202"/>
        <end position="221"/>
    </location>
</feature>
<evidence type="ECO:0000256" key="6">
    <source>
        <dbReference type="SAM" id="Phobius"/>
    </source>
</evidence>
<keyword evidence="9" id="KW-1185">Reference proteome</keyword>
<comment type="caution">
    <text evidence="8">The sequence shown here is derived from an EMBL/GenBank/DDBJ whole genome shotgun (WGS) entry which is preliminary data.</text>
</comment>
<evidence type="ECO:0000313" key="8">
    <source>
        <dbReference type="EMBL" id="GMM59064.1"/>
    </source>
</evidence>
<organism evidence="8 9">
    <name type="scientific">Maudiozyma humilis</name>
    <name type="common">Sour dough yeast</name>
    <name type="synonym">Kazachstania humilis</name>
    <dbReference type="NCBI Taxonomy" id="51915"/>
    <lineage>
        <taxon>Eukaryota</taxon>
        <taxon>Fungi</taxon>
        <taxon>Dikarya</taxon>
        <taxon>Ascomycota</taxon>
        <taxon>Saccharomycotina</taxon>
        <taxon>Saccharomycetes</taxon>
        <taxon>Saccharomycetales</taxon>
        <taxon>Saccharomycetaceae</taxon>
        <taxon>Maudiozyma</taxon>
    </lineage>
</organism>
<dbReference type="PANTHER" id="PTHR28304">
    <property type="entry name" value="PEROXISOMAL MEMBRANE PROTEIN PEX29"/>
    <property type="match status" value="1"/>
</dbReference>
<reference evidence="8 9" key="1">
    <citation type="journal article" date="2023" name="Elife">
        <title>Identification of key yeast species and microbe-microbe interactions impacting larval growth of Drosophila in the wild.</title>
        <authorList>
            <person name="Mure A."/>
            <person name="Sugiura Y."/>
            <person name="Maeda R."/>
            <person name="Honda K."/>
            <person name="Sakurai N."/>
            <person name="Takahashi Y."/>
            <person name="Watada M."/>
            <person name="Katoh T."/>
            <person name="Gotoh A."/>
            <person name="Gotoh Y."/>
            <person name="Taniguchi I."/>
            <person name="Nakamura K."/>
            <person name="Hayashi T."/>
            <person name="Katayama T."/>
            <person name="Uemura T."/>
            <person name="Hattori Y."/>
        </authorList>
    </citation>
    <scope>NUCLEOTIDE SEQUENCE [LARGE SCALE GENOMIC DNA]</scope>
    <source>
        <strain evidence="8 9">KH-74</strain>
    </source>
</reference>
<accession>A0AAV5S5D2</accession>
<dbReference type="GO" id="GO:0005778">
    <property type="term" value="C:peroxisomal membrane"/>
    <property type="evidence" value="ECO:0007669"/>
    <property type="project" value="UniProtKB-SubCell"/>
</dbReference>
<dbReference type="GO" id="GO:0007031">
    <property type="term" value="P:peroxisome organization"/>
    <property type="evidence" value="ECO:0007669"/>
    <property type="project" value="UniProtKB-ARBA"/>
</dbReference>
<dbReference type="Proteomes" id="UP001377567">
    <property type="component" value="Unassembled WGS sequence"/>
</dbReference>
<comment type="subcellular location">
    <subcellularLocation>
        <location evidence="1">Peroxisome membrane</location>
        <topology evidence="1">Multi-pass membrane protein</topology>
    </subcellularLocation>
</comment>
<dbReference type="InterPro" id="IPR052816">
    <property type="entry name" value="Peroxisomal_Membrane_PEX28-32"/>
</dbReference>
<name>A0AAV5S5D2_MAUHU</name>
<evidence type="ECO:0000259" key="7">
    <source>
        <dbReference type="Pfam" id="PF06398"/>
    </source>
</evidence>
<gene>
    <name evidence="8" type="ORF">DAKH74_056810</name>
</gene>
<dbReference type="Pfam" id="PF06398">
    <property type="entry name" value="Pex24p"/>
    <property type="match status" value="1"/>
</dbReference>
<dbReference type="AlphaFoldDB" id="A0AAV5S5D2"/>
<feature type="domain" description="TECPR1-like DysF" evidence="7">
    <location>
        <begin position="149"/>
        <end position="504"/>
    </location>
</feature>
<evidence type="ECO:0000313" key="9">
    <source>
        <dbReference type="Proteomes" id="UP001377567"/>
    </source>
</evidence>
<sequence>MKQYIKGKRDALLDSVLTAEEQMSGLHSTQKRRDKDGDTPFVSKELMQKIAGSLINASIERMRSPGSGVVPSGDPLAAAELARYLEQAQIDSGNAALNKVGPQEEPFIALFLDKLISRLVPERLPEREHLQLTDFEDADGHRTSPINTISVTTLASNITQLSERMESVFELQDSVVRVLSWKRPATMVVTLLVFTKVCYNPMYMALFPLLYLMFGICLPQYNRKHAEGRRFGHTSGKIGRSLFNDLLTNRSQSKVPTQNYGYIGESPTLSNEGNSEPSDITHGMKVVMNLRDFQNLTTSQLKAVDAASKFVNETAAFIDERQTTWLVLVSLFTFVVLRSLCPIINWSFFFSATAWIGAIVFHPRVNPRIKSLFKKKSTVPEEEIDTTTLLQNHHDIVLDQPPQSAEVEIFEIFREGLVPTTWKFFLFSTSLFDLNDESRRAQKPPPGVKSLSEVEPPEGWIFDKNSEWEVDYRAATWVGNRNLDLQIDGEFMIDTAFKRRRLTRRVLRDDVNTK</sequence>
<keyword evidence="5" id="KW-0576">Peroxisome</keyword>
<evidence type="ECO:0000256" key="4">
    <source>
        <dbReference type="ARBA" id="ARBA00023136"/>
    </source>
</evidence>
<keyword evidence="3 6" id="KW-1133">Transmembrane helix</keyword>
<evidence type="ECO:0000256" key="1">
    <source>
        <dbReference type="ARBA" id="ARBA00004585"/>
    </source>
</evidence>
<protein>
    <submittedName>
        <fullName evidence="8">Pex28 protein</fullName>
    </submittedName>
</protein>
<evidence type="ECO:0000256" key="3">
    <source>
        <dbReference type="ARBA" id="ARBA00022989"/>
    </source>
</evidence>
<dbReference type="InterPro" id="IPR010482">
    <property type="entry name" value="TECPR1-like_DysF"/>
</dbReference>
<keyword evidence="4 6" id="KW-0472">Membrane</keyword>
<evidence type="ECO:0000256" key="2">
    <source>
        <dbReference type="ARBA" id="ARBA00022692"/>
    </source>
</evidence>
<evidence type="ECO:0000256" key="5">
    <source>
        <dbReference type="ARBA" id="ARBA00023140"/>
    </source>
</evidence>
<dbReference type="EMBL" id="BTGD01000025">
    <property type="protein sequence ID" value="GMM59064.1"/>
    <property type="molecule type" value="Genomic_DNA"/>
</dbReference>